<protein>
    <submittedName>
        <fullName evidence="4 5">Uncharacterized protein</fullName>
    </submittedName>
</protein>
<dbReference type="Pfam" id="PF22785">
    <property type="entry name" value="Tc-R-P"/>
    <property type="match status" value="1"/>
</dbReference>
<dbReference type="HOGENOM" id="CLU_020105_1_0_1"/>
<dbReference type="InterPro" id="IPR051281">
    <property type="entry name" value="Dual-spec_lipid-protein_phosph"/>
</dbReference>
<dbReference type="AlphaFoldDB" id="L1JF41"/>
<dbReference type="EMBL" id="JH992993">
    <property type="protein sequence ID" value="EKX46715.1"/>
    <property type="molecule type" value="Genomic_DNA"/>
</dbReference>
<dbReference type="PANTHER" id="PTHR12305">
    <property type="entry name" value="PHOSPHATASE WITH HOMOLOGY TO TENSIN"/>
    <property type="match status" value="1"/>
</dbReference>
<dbReference type="InterPro" id="IPR000387">
    <property type="entry name" value="Tyr_Pase_dom"/>
</dbReference>
<evidence type="ECO:0000259" key="3">
    <source>
        <dbReference type="PROSITE" id="PS51181"/>
    </source>
</evidence>
<sequence>MKAYLRQQLQKAVSTSKRRYMNQEIKVDLDLTYICDRLIAMALPCVDDAVHRNDIHDVAKLLATKHYGVFLVFNLCEDHEENGNGNYDTDLLYGQVRKIPFYDHNAPLLTQLIRFCETASHWLEASPQNMVIVHCRGGKGRTGLFVSSLMLWTKVFKTCSKCMLIARSSD</sequence>
<evidence type="ECO:0000256" key="1">
    <source>
        <dbReference type="ARBA" id="ARBA00022801"/>
    </source>
</evidence>
<dbReference type="EnsemblProtists" id="EKX46715">
    <property type="protein sequence ID" value="EKX46715"/>
    <property type="gene ID" value="GUITHDRAFT_70451"/>
</dbReference>
<reference evidence="4 6" key="1">
    <citation type="journal article" date="2012" name="Nature">
        <title>Algal genomes reveal evolutionary mosaicism and the fate of nucleomorphs.</title>
        <authorList>
            <consortium name="DOE Joint Genome Institute"/>
            <person name="Curtis B.A."/>
            <person name="Tanifuji G."/>
            <person name="Burki F."/>
            <person name="Gruber A."/>
            <person name="Irimia M."/>
            <person name="Maruyama S."/>
            <person name="Arias M.C."/>
            <person name="Ball S.G."/>
            <person name="Gile G.H."/>
            <person name="Hirakawa Y."/>
            <person name="Hopkins J.F."/>
            <person name="Kuo A."/>
            <person name="Rensing S.A."/>
            <person name="Schmutz J."/>
            <person name="Symeonidi A."/>
            <person name="Elias M."/>
            <person name="Eveleigh R.J."/>
            <person name="Herman E.K."/>
            <person name="Klute M.J."/>
            <person name="Nakayama T."/>
            <person name="Obornik M."/>
            <person name="Reyes-Prieto A."/>
            <person name="Armbrust E.V."/>
            <person name="Aves S.J."/>
            <person name="Beiko R.G."/>
            <person name="Coutinho P."/>
            <person name="Dacks J.B."/>
            <person name="Durnford D.G."/>
            <person name="Fast N.M."/>
            <person name="Green B.R."/>
            <person name="Grisdale C.J."/>
            <person name="Hempel F."/>
            <person name="Henrissat B."/>
            <person name="Hoppner M.P."/>
            <person name="Ishida K."/>
            <person name="Kim E."/>
            <person name="Koreny L."/>
            <person name="Kroth P.G."/>
            <person name="Liu Y."/>
            <person name="Malik S.B."/>
            <person name="Maier U.G."/>
            <person name="McRose D."/>
            <person name="Mock T."/>
            <person name="Neilson J.A."/>
            <person name="Onodera N.T."/>
            <person name="Poole A.M."/>
            <person name="Pritham E.J."/>
            <person name="Richards T.A."/>
            <person name="Rocap G."/>
            <person name="Roy S.W."/>
            <person name="Sarai C."/>
            <person name="Schaack S."/>
            <person name="Shirato S."/>
            <person name="Slamovits C.H."/>
            <person name="Spencer D.F."/>
            <person name="Suzuki S."/>
            <person name="Worden A.Z."/>
            <person name="Zauner S."/>
            <person name="Barry K."/>
            <person name="Bell C."/>
            <person name="Bharti A.K."/>
            <person name="Crow J.A."/>
            <person name="Grimwood J."/>
            <person name="Kramer R."/>
            <person name="Lindquist E."/>
            <person name="Lucas S."/>
            <person name="Salamov A."/>
            <person name="McFadden G.I."/>
            <person name="Lane C.E."/>
            <person name="Keeling P.J."/>
            <person name="Gray M.W."/>
            <person name="Grigoriev I.V."/>
            <person name="Archibald J.M."/>
        </authorList>
    </citation>
    <scope>NUCLEOTIDE SEQUENCE</scope>
    <source>
        <strain evidence="4 6">CCMP2712</strain>
    </source>
</reference>
<dbReference type="SUPFAM" id="SSF52799">
    <property type="entry name" value="(Phosphotyrosine protein) phosphatases II"/>
    <property type="match status" value="1"/>
</dbReference>
<dbReference type="GO" id="GO:0005829">
    <property type="term" value="C:cytosol"/>
    <property type="evidence" value="ECO:0007669"/>
    <property type="project" value="TreeGrafter"/>
</dbReference>
<dbReference type="RefSeq" id="XP_005833695.1">
    <property type="nucleotide sequence ID" value="XM_005833638.1"/>
</dbReference>
<dbReference type="KEGG" id="gtt:GUITHDRAFT_70451"/>
<keyword evidence="1" id="KW-0378">Hydrolase</keyword>
<dbReference type="PROSITE" id="PS00383">
    <property type="entry name" value="TYR_PHOSPHATASE_1"/>
    <property type="match status" value="1"/>
</dbReference>
<accession>L1JF41</accession>
<evidence type="ECO:0000313" key="5">
    <source>
        <dbReference type="EnsemblProtists" id="EKX46715"/>
    </source>
</evidence>
<dbReference type="GeneID" id="17303383"/>
<evidence type="ECO:0000313" key="4">
    <source>
        <dbReference type="EMBL" id="EKX46715.1"/>
    </source>
</evidence>
<proteinExistence type="predicted"/>
<dbReference type="InterPro" id="IPR029021">
    <property type="entry name" value="Prot-tyrosine_phosphatase-like"/>
</dbReference>
<dbReference type="eggNOG" id="KOG2283">
    <property type="taxonomic scope" value="Eukaryota"/>
</dbReference>
<gene>
    <name evidence="4" type="ORF">GUITHDRAFT_70451</name>
</gene>
<reference evidence="6" key="2">
    <citation type="submission" date="2012-11" db="EMBL/GenBank/DDBJ databases">
        <authorList>
            <person name="Kuo A."/>
            <person name="Curtis B.A."/>
            <person name="Tanifuji G."/>
            <person name="Burki F."/>
            <person name="Gruber A."/>
            <person name="Irimia M."/>
            <person name="Maruyama S."/>
            <person name="Arias M.C."/>
            <person name="Ball S.G."/>
            <person name="Gile G.H."/>
            <person name="Hirakawa Y."/>
            <person name="Hopkins J.F."/>
            <person name="Rensing S.A."/>
            <person name="Schmutz J."/>
            <person name="Symeonidi A."/>
            <person name="Elias M."/>
            <person name="Eveleigh R.J."/>
            <person name="Herman E.K."/>
            <person name="Klute M.J."/>
            <person name="Nakayama T."/>
            <person name="Obornik M."/>
            <person name="Reyes-Prieto A."/>
            <person name="Armbrust E.V."/>
            <person name="Aves S.J."/>
            <person name="Beiko R.G."/>
            <person name="Coutinho P."/>
            <person name="Dacks J.B."/>
            <person name="Durnford D.G."/>
            <person name="Fast N.M."/>
            <person name="Green B.R."/>
            <person name="Grisdale C."/>
            <person name="Hempe F."/>
            <person name="Henrissat B."/>
            <person name="Hoppner M.P."/>
            <person name="Ishida K.-I."/>
            <person name="Kim E."/>
            <person name="Koreny L."/>
            <person name="Kroth P.G."/>
            <person name="Liu Y."/>
            <person name="Malik S.-B."/>
            <person name="Maier U.G."/>
            <person name="McRose D."/>
            <person name="Mock T."/>
            <person name="Neilson J.A."/>
            <person name="Onodera N.T."/>
            <person name="Poole A.M."/>
            <person name="Pritham E.J."/>
            <person name="Richards T.A."/>
            <person name="Rocap G."/>
            <person name="Roy S.W."/>
            <person name="Sarai C."/>
            <person name="Schaack S."/>
            <person name="Shirato S."/>
            <person name="Slamovits C.H."/>
            <person name="Spencer D.F."/>
            <person name="Suzuki S."/>
            <person name="Worden A.Z."/>
            <person name="Zauner S."/>
            <person name="Barry K."/>
            <person name="Bell C."/>
            <person name="Bharti A.K."/>
            <person name="Crow J.A."/>
            <person name="Grimwood J."/>
            <person name="Kramer R."/>
            <person name="Lindquist E."/>
            <person name="Lucas S."/>
            <person name="Salamov A."/>
            <person name="McFadden G.I."/>
            <person name="Lane C.E."/>
            <person name="Keeling P.J."/>
            <person name="Gray M.W."/>
            <person name="Grigoriev I.V."/>
            <person name="Archibald J.M."/>
        </authorList>
    </citation>
    <scope>NUCLEOTIDE SEQUENCE</scope>
    <source>
        <strain evidence="6">CCMP2712</strain>
    </source>
</reference>
<dbReference type="STRING" id="905079.L1JF41"/>
<keyword evidence="6" id="KW-1185">Reference proteome</keyword>
<dbReference type="Gene3D" id="3.90.190.10">
    <property type="entry name" value="Protein tyrosine phosphatase superfamily"/>
    <property type="match status" value="1"/>
</dbReference>
<evidence type="ECO:0000259" key="2">
    <source>
        <dbReference type="PROSITE" id="PS50056"/>
    </source>
</evidence>
<dbReference type="InterPro" id="IPR016130">
    <property type="entry name" value="Tyr_Pase_AS"/>
</dbReference>
<evidence type="ECO:0000313" key="6">
    <source>
        <dbReference type="Proteomes" id="UP000011087"/>
    </source>
</evidence>
<reference evidence="5" key="3">
    <citation type="submission" date="2015-06" db="UniProtKB">
        <authorList>
            <consortium name="EnsemblProtists"/>
        </authorList>
    </citation>
    <scope>IDENTIFICATION</scope>
</reference>
<name>L1JF41_GUITC</name>
<dbReference type="PROSITE" id="PS50056">
    <property type="entry name" value="TYR_PHOSPHATASE_2"/>
    <property type="match status" value="1"/>
</dbReference>
<feature type="domain" description="Phosphatase tensin-type" evidence="3">
    <location>
        <begin position="20"/>
        <end position="170"/>
    </location>
</feature>
<dbReference type="GO" id="GO:0016314">
    <property type="term" value="F:phosphatidylinositol-3,4,5-trisphosphate 3-phosphatase activity"/>
    <property type="evidence" value="ECO:0007669"/>
    <property type="project" value="TreeGrafter"/>
</dbReference>
<organism evidence="4">
    <name type="scientific">Guillardia theta (strain CCMP2712)</name>
    <name type="common">Cryptophyte</name>
    <dbReference type="NCBI Taxonomy" id="905079"/>
    <lineage>
        <taxon>Eukaryota</taxon>
        <taxon>Cryptophyceae</taxon>
        <taxon>Pyrenomonadales</taxon>
        <taxon>Geminigeraceae</taxon>
        <taxon>Guillardia</taxon>
    </lineage>
</organism>
<dbReference type="PROSITE" id="PS51181">
    <property type="entry name" value="PPASE_TENSIN"/>
    <property type="match status" value="1"/>
</dbReference>
<dbReference type="Proteomes" id="UP000011087">
    <property type="component" value="Unassembled WGS sequence"/>
</dbReference>
<dbReference type="InterPro" id="IPR029023">
    <property type="entry name" value="Tensin_phosphatase"/>
</dbReference>
<feature type="domain" description="Tyrosine specific protein phosphatases" evidence="2">
    <location>
        <begin position="110"/>
        <end position="151"/>
    </location>
</feature>
<dbReference type="PaxDb" id="55529-EKX46715"/>
<dbReference type="OrthoDB" id="6273691at2759"/>